<evidence type="ECO:0000256" key="1">
    <source>
        <dbReference type="SAM" id="MobiDB-lite"/>
    </source>
</evidence>
<proteinExistence type="predicted"/>
<evidence type="ECO:0000313" key="2">
    <source>
        <dbReference type="EMBL" id="GIX87936.1"/>
    </source>
</evidence>
<feature type="compositionally biased region" description="Polar residues" evidence="1">
    <location>
        <begin position="68"/>
        <end position="87"/>
    </location>
</feature>
<evidence type="ECO:0000313" key="3">
    <source>
        <dbReference type="Proteomes" id="UP001054837"/>
    </source>
</evidence>
<reference evidence="2 3" key="1">
    <citation type="submission" date="2021-06" db="EMBL/GenBank/DDBJ databases">
        <title>Caerostris darwini draft genome.</title>
        <authorList>
            <person name="Kono N."/>
            <person name="Arakawa K."/>
        </authorList>
    </citation>
    <scope>NUCLEOTIDE SEQUENCE [LARGE SCALE GENOMIC DNA]</scope>
</reference>
<keyword evidence="3" id="KW-1185">Reference proteome</keyword>
<sequence>MLNTQAAPTKVKCFETSKYVDAASVELLKTLQKAFAILLPAASEQTHLSQQQQQKPERKRPWRINHRLTPTDSQRGGCQPSATSSPTDVFLELRGTTLEGSQKNGRKKKLPTRNHLPQR</sequence>
<dbReference type="AlphaFoldDB" id="A0AAV4NVD7"/>
<feature type="compositionally biased region" description="Basic residues" evidence="1">
    <location>
        <begin position="57"/>
        <end position="66"/>
    </location>
</feature>
<name>A0AAV4NVD7_9ARAC</name>
<gene>
    <name evidence="2" type="ORF">CDAR_437601</name>
</gene>
<comment type="caution">
    <text evidence="2">The sequence shown here is derived from an EMBL/GenBank/DDBJ whole genome shotgun (WGS) entry which is preliminary data.</text>
</comment>
<organism evidence="2 3">
    <name type="scientific">Caerostris darwini</name>
    <dbReference type="NCBI Taxonomy" id="1538125"/>
    <lineage>
        <taxon>Eukaryota</taxon>
        <taxon>Metazoa</taxon>
        <taxon>Ecdysozoa</taxon>
        <taxon>Arthropoda</taxon>
        <taxon>Chelicerata</taxon>
        <taxon>Arachnida</taxon>
        <taxon>Araneae</taxon>
        <taxon>Araneomorphae</taxon>
        <taxon>Entelegynae</taxon>
        <taxon>Araneoidea</taxon>
        <taxon>Araneidae</taxon>
        <taxon>Caerostris</taxon>
    </lineage>
</organism>
<accession>A0AAV4NVD7</accession>
<protein>
    <submittedName>
        <fullName evidence="2">Uncharacterized protein</fullName>
    </submittedName>
</protein>
<feature type="region of interest" description="Disordered" evidence="1">
    <location>
        <begin position="44"/>
        <end position="119"/>
    </location>
</feature>
<feature type="compositionally biased region" description="Basic residues" evidence="1">
    <location>
        <begin position="104"/>
        <end position="119"/>
    </location>
</feature>
<dbReference type="Proteomes" id="UP001054837">
    <property type="component" value="Unassembled WGS sequence"/>
</dbReference>
<dbReference type="EMBL" id="BPLQ01002032">
    <property type="protein sequence ID" value="GIX87936.1"/>
    <property type="molecule type" value="Genomic_DNA"/>
</dbReference>